<gene>
    <name evidence="2" type="ORF">SAMN04487893_101138</name>
</gene>
<keyword evidence="3" id="KW-1185">Reference proteome</keyword>
<evidence type="ECO:0000313" key="3">
    <source>
        <dbReference type="Proteomes" id="UP000243887"/>
    </source>
</evidence>
<keyword evidence="1" id="KW-0812">Transmembrane</keyword>
<protein>
    <submittedName>
        <fullName evidence="2">Uncharacterized protein</fullName>
    </submittedName>
</protein>
<dbReference type="AlphaFoldDB" id="A0A1I3L142"/>
<evidence type="ECO:0000313" key="2">
    <source>
        <dbReference type="EMBL" id="SFI78430.1"/>
    </source>
</evidence>
<keyword evidence="1" id="KW-0472">Membrane</keyword>
<evidence type="ECO:0000256" key="1">
    <source>
        <dbReference type="SAM" id="Phobius"/>
    </source>
</evidence>
<sequence length="131" mass="15673">MPHYYLQLYLNTVFFLENDYLFLISISSLLALIGYLIFKINEKKKYSRMISDYLLIKFAKRTQLIGLMTAENGIVVSDIKNSLCIDITKFDSEYRDILYQDFLKIKKEYDVNPRNWDLFIKLLYLNSKNKI</sequence>
<keyword evidence="1" id="KW-1133">Transmembrane helix</keyword>
<accession>A0A1I3L142</accession>
<proteinExistence type="predicted"/>
<dbReference type="Proteomes" id="UP000243887">
    <property type="component" value="Unassembled WGS sequence"/>
</dbReference>
<organism evidence="2 3">
    <name type="scientific">Myroides guanonis</name>
    <dbReference type="NCBI Taxonomy" id="1150112"/>
    <lineage>
        <taxon>Bacteria</taxon>
        <taxon>Pseudomonadati</taxon>
        <taxon>Bacteroidota</taxon>
        <taxon>Flavobacteriia</taxon>
        <taxon>Flavobacteriales</taxon>
        <taxon>Flavobacteriaceae</taxon>
        <taxon>Myroides</taxon>
    </lineage>
</organism>
<reference evidence="3" key="1">
    <citation type="submission" date="2016-10" db="EMBL/GenBank/DDBJ databases">
        <authorList>
            <person name="Varghese N."/>
            <person name="Submissions S."/>
        </authorList>
    </citation>
    <scope>NUCLEOTIDE SEQUENCE [LARGE SCALE GENOMIC DNA]</scope>
    <source>
        <strain evidence="3">DSM 26542</strain>
    </source>
</reference>
<name>A0A1I3L142_9FLAO</name>
<feature type="transmembrane region" description="Helical" evidence="1">
    <location>
        <begin position="20"/>
        <end position="38"/>
    </location>
</feature>
<dbReference type="EMBL" id="FORU01000001">
    <property type="protein sequence ID" value="SFI78430.1"/>
    <property type="molecule type" value="Genomic_DNA"/>
</dbReference>